<evidence type="ECO:0000313" key="9">
    <source>
        <dbReference type="Proteomes" id="UP001497623"/>
    </source>
</evidence>
<feature type="transmembrane region" description="Helical" evidence="6">
    <location>
        <begin position="12"/>
        <end position="33"/>
    </location>
</feature>
<keyword evidence="4" id="KW-0378">Hydrolase</keyword>
<keyword evidence="9" id="KW-1185">Reference proteome</keyword>
<evidence type="ECO:0000313" key="8">
    <source>
        <dbReference type="EMBL" id="CAL4063005.1"/>
    </source>
</evidence>
<keyword evidence="6" id="KW-0812">Transmembrane</keyword>
<comment type="similarity">
    <text evidence="2">Belongs to the sulfatase family.</text>
</comment>
<dbReference type="GO" id="GO:0030200">
    <property type="term" value="P:heparan sulfate proteoglycan catabolic process"/>
    <property type="evidence" value="ECO:0007669"/>
    <property type="project" value="TreeGrafter"/>
</dbReference>
<dbReference type="InterPro" id="IPR017850">
    <property type="entry name" value="Alkaline_phosphatase_core_sf"/>
</dbReference>
<dbReference type="EMBL" id="CAXKWB010000987">
    <property type="protein sequence ID" value="CAL4063005.1"/>
    <property type="molecule type" value="Genomic_DNA"/>
</dbReference>
<keyword evidence="6" id="KW-1133">Transmembrane helix</keyword>
<organism evidence="8 9">
    <name type="scientific">Meganyctiphanes norvegica</name>
    <name type="common">Northern krill</name>
    <name type="synonym">Thysanopoda norvegica</name>
    <dbReference type="NCBI Taxonomy" id="48144"/>
    <lineage>
        <taxon>Eukaryota</taxon>
        <taxon>Metazoa</taxon>
        <taxon>Ecdysozoa</taxon>
        <taxon>Arthropoda</taxon>
        <taxon>Crustacea</taxon>
        <taxon>Multicrustacea</taxon>
        <taxon>Malacostraca</taxon>
        <taxon>Eumalacostraca</taxon>
        <taxon>Eucarida</taxon>
        <taxon>Euphausiacea</taxon>
        <taxon>Euphausiidae</taxon>
        <taxon>Meganyctiphanes</taxon>
    </lineage>
</organism>
<evidence type="ECO:0000256" key="4">
    <source>
        <dbReference type="ARBA" id="ARBA00022801"/>
    </source>
</evidence>
<protein>
    <recommendedName>
        <fullName evidence="7">Sulfatase N-terminal domain-containing protein</fullName>
    </recommendedName>
</protein>
<dbReference type="InterPro" id="IPR000917">
    <property type="entry name" value="Sulfatase_N"/>
</dbReference>
<reference evidence="8 9" key="1">
    <citation type="submission" date="2024-05" db="EMBL/GenBank/DDBJ databases">
        <authorList>
            <person name="Wallberg A."/>
        </authorList>
    </citation>
    <scope>NUCLEOTIDE SEQUENCE [LARGE SCALE GENOMIC DNA]</scope>
</reference>
<proteinExistence type="inferred from homology"/>
<accession>A0AAV2PPB9</accession>
<dbReference type="AlphaFoldDB" id="A0AAV2PPB9"/>
<dbReference type="GO" id="GO:0016250">
    <property type="term" value="F:N-sulfoglucosamine sulfohydrolase activity"/>
    <property type="evidence" value="ECO:0007669"/>
    <property type="project" value="TreeGrafter"/>
</dbReference>
<evidence type="ECO:0000256" key="1">
    <source>
        <dbReference type="ARBA" id="ARBA00001913"/>
    </source>
</evidence>
<evidence type="ECO:0000256" key="3">
    <source>
        <dbReference type="ARBA" id="ARBA00022729"/>
    </source>
</evidence>
<comment type="caution">
    <text evidence="8">The sequence shown here is derived from an EMBL/GenBank/DDBJ whole genome shotgun (WGS) entry which is preliminary data.</text>
</comment>
<keyword evidence="5" id="KW-0325">Glycoprotein</keyword>
<evidence type="ECO:0000256" key="5">
    <source>
        <dbReference type="ARBA" id="ARBA00023180"/>
    </source>
</evidence>
<dbReference type="Proteomes" id="UP001497623">
    <property type="component" value="Unassembled WGS sequence"/>
</dbReference>
<evidence type="ECO:0000256" key="6">
    <source>
        <dbReference type="SAM" id="Phobius"/>
    </source>
</evidence>
<dbReference type="Pfam" id="PF00884">
    <property type="entry name" value="Sulfatase"/>
    <property type="match status" value="1"/>
</dbReference>
<dbReference type="PANTHER" id="PTHR43108:SF6">
    <property type="entry name" value="N-SULPHOGLUCOSAMINE SULPHOHYDROLASE"/>
    <property type="match status" value="1"/>
</dbReference>
<keyword evidence="6" id="KW-0472">Membrane</keyword>
<feature type="non-terminal residue" evidence="8">
    <location>
        <position position="175"/>
    </location>
</feature>
<evidence type="ECO:0000259" key="7">
    <source>
        <dbReference type="Pfam" id="PF00884"/>
    </source>
</evidence>
<evidence type="ECO:0000256" key="2">
    <source>
        <dbReference type="ARBA" id="ARBA00008779"/>
    </source>
</evidence>
<sequence>MQDKFTNPTLFTFFATMKSWLLFGSLCCFHFQLTSSTKKNVLFLLGDDAGLETQVYGNKVCKTPHLDALGERSVIFNRAFTAVSSCSPSRSAILTGLPTHQNGMYGLHNGYHAFNSFNKVRSLPQILSSAGMRTGIIGKKHVGPSEVYPFDFAHTEETESIMQILKTILHMKFLI</sequence>
<gene>
    <name evidence="8" type="ORF">MNOR_LOCUS3020</name>
</gene>
<dbReference type="GO" id="GO:0006027">
    <property type="term" value="P:glycosaminoglycan catabolic process"/>
    <property type="evidence" value="ECO:0007669"/>
    <property type="project" value="TreeGrafter"/>
</dbReference>
<dbReference type="PROSITE" id="PS00523">
    <property type="entry name" value="SULFATASE_1"/>
    <property type="match status" value="1"/>
</dbReference>
<comment type="cofactor">
    <cofactor evidence="1">
        <name>Ca(2+)</name>
        <dbReference type="ChEBI" id="CHEBI:29108"/>
    </cofactor>
</comment>
<dbReference type="PANTHER" id="PTHR43108">
    <property type="entry name" value="N-ACETYLGLUCOSAMINE-6-SULFATASE FAMILY MEMBER"/>
    <property type="match status" value="1"/>
</dbReference>
<dbReference type="SUPFAM" id="SSF53649">
    <property type="entry name" value="Alkaline phosphatase-like"/>
    <property type="match status" value="1"/>
</dbReference>
<keyword evidence="3" id="KW-0732">Signal</keyword>
<dbReference type="InterPro" id="IPR024607">
    <property type="entry name" value="Sulfatase_CS"/>
</dbReference>
<dbReference type="Gene3D" id="3.40.720.10">
    <property type="entry name" value="Alkaline Phosphatase, subunit A"/>
    <property type="match status" value="1"/>
</dbReference>
<name>A0AAV2PPB9_MEGNR</name>
<feature type="domain" description="Sulfatase N-terminal" evidence="7">
    <location>
        <begin position="39"/>
        <end position="145"/>
    </location>
</feature>